<feature type="compositionally biased region" description="Basic and acidic residues" evidence="1">
    <location>
        <begin position="171"/>
        <end position="183"/>
    </location>
</feature>
<accession>A0A090DG28</accession>
<dbReference type="Proteomes" id="UP000045285">
    <property type="component" value="Unassembled WGS sequence"/>
</dbReference>
<evidence type="ECO:0000256" key="1">
    <source>
        <dbReference type="SAM" id="MobiDB-lite"/>
    </source>
</evidence>
<feature type="compositionally biased region" description="Basic and acidic residues" evidence="1">
    <location>
        <begin position="142"/>
        <end position="157"/>
    </location>
</feature>
<evidence type="ECO:0000313" key="2">
    <source>
        <dbReference type="EMBL" id="CDX12113.1"/>
    </source>
</evidence>
<feature type="region of interest" description="Disordered" evidence="1">
    <location>
        <begin position="142"/>
        <end position="183"/>
    </location>
</feature>
<name>A0A090DG28_MESPL</name>
<sequence>MPPGPVSWRSRQPERSSWWRLRCPGPAWKRQEQLQGRGRRGGTFSWLFLLAMQVGFGHRIGIDRCHAKQLQSICERPDPLCLLLNGTEPCSLSLQRFCRSDLRCRGMGFEGFVNLAAESGAALGPGRLNFCVAAFNGLGEERNPEQRAHQTDREPNHRLSPIRTSAAVTAADDRPSQRHSTPE</sequence>
<dbReference type="EMBL" id="CCMZ01000003">
    <property type="protein sequence ID" value="CDX12113.1"/>
    <property type="molecule type" value="Genomic_DNA"/>
</dbReference>
<evidence type="ECO:0000313" key="3">
    <source>
        <dbReference type="Proteomes" id="UP000045285"/>
    </source>
</evidence>
<keyword evidence="3" id="KW-1185">Reference proteome</keyword>
<protein>
    <submittedName>
        <fullName evidence="2">Uncharacterized protein</fullName>
    </submittedName>
</protein>
<dbReference type="AlphaFoldDB" id="A0A090DG28"/>
<reference evidence="3" key="1">
    <citation type="submission" date="2014-08" db="EMBL/GenBank/DDBJ databases">
        <authorList>
            <person name="Moulin L."/>
        </authorList>
    </citation>
    <scope>NUCLEOTIDE SEQUENCE [LARGE SCALE GENOMIC DNA]</scope>
</reference>
<organism evidence="2 3">
    <name type="scientific">Mesorhizobium plurifarium</name>
    <dbReference type="NCBI Taxonomy" id="69974"/>
    <lineage>
        <taxon>Bacteria</taxon>
        <taxon>Pseudomonadati</taxon>
        <taxon>Pseudomonadota</taxon>
        <taxon>Alphaproteobacteria</taxon>
        <taxon>Hyphomicrobiales</taxon>
        <taxon>Phyllobacteriaceae</taxon>
        <taxon>Mesorhizobium</taxon>
    </lineage>
</organism>
<proteinExistence type="predicted"/>
<gene>
    <name evidence="2" type="ORF">MPL3356_110338</name>
</gene>